<keyword evidence="9" id="KW-0408">Iron</keyword>
<dbReference type="SUPFAM" id="SSF48695">
    <property type="entry name" value="Multiheme cytochromes"/>
    <property type="match status" value="1"/>
</dbReference>
<sequence length="446" mass="48431">MKAFSFQRKHVIGAACVATVMLFAAIAGCAPEQAPQTDAAPAEATDATAEGTMAGYAEMFPLQYASLQQERTDENGIVKGHSIGQLRDICEAPLARDQNGDVLLGENGTVTASGYAYDEELGMYVLPEQTDEQLKETGLYSGCVACKSSKFNDIYAQQGASAFGSVYNKQAREIVNGEYFDCAMCHDGMPSADNLKANLVYFNALGDDFAANLVPKLAVCAQCHNSYDYRSRITTEADLENFRPYRYGTDLESVFKASYEDGVNFAKDEETGISTSYMVHPIIEIFQTSPMANLGVTCVDCHMPKTTDAESGTTYTNHFAANNPLENEDSLEYCLTCHKNQGIETTADMKAYAEQKADELARGYEELTAQAETFKAALEEAIKTKSKDEATLDKARELYAKASWYDHCINTQPSVISVGHMASMVDGSALVEAGEKACSEGMALIA</sequence>
<evidence type="ECO:0000256" key="1">
    <source>
        <dbReference type="ARBA" id="ARBA00004196"/>
    </source>
</evidence>
<comment type="subcellular location">
    <subcellularLocation>
        <location evidence="1">Cell envelope</location>
    </subcellularLocation>
</comment>
<evidence type="ECO:0000256" key="9">
    <source>
        <dbReference type="ARBA" id="ARBA00023004"/>
    </source>
</evidence>
<dbReference type="RefSeq" id="WP_326424765.1">
    <property type="nucleotide sequence ID" value="NZ_JAYMFF010000002.1"/>
</dbReference>
<proteinExistence type="inferred from homology"/>
<keyword evidence="4" id="KW-0349">Heme</keyword>
<feature type="chain" id="PRO_5047141495" description="nitrite reductase (cytochrome; ammonia-forming)" evidence="12">
    <location>
        <begin position="30"/>
        <end position="446"/>
    </location>
</feature>
<keyword evidence="14" id="KW-1185">Reference proteome</keyword>
<evidence type="ECO:0000256" key="11">
    <source>
        <dbReference type="SAM" id="Coils"/>
    </source>
</evidence>
<dbReference type="EC" id="1.7.2.2" evidence="3"/>
<evidence type="ECO:0000256" key="2">
    <source>
        <dbReference type="ARBA" id="ARBA00009288"/>
    </source>
</evidence>
<evidence type="ECO:0000256" key="10">
    <source>
        <dbReference type="ARBA" id="ARBA00049131"/>
    </source>
</evidence>
<evidence type="ECO:0000256" key="12">
    <source>
        <dbReference type="SAM" id="SignalP"/>
    </source>
</evidence>
<evidence type="ECO:0000256" key="5">
    <source>
        <dbReference type="ARBA" id="ARBA00022723"/>
    </source>
</evidence>
<keyword evidence="5" id="KW-0479">Metal-binding</keyword>
<protein>
    <recommendedName>
        <fullName evidence="3">nitrite reductase (cytochrome; ammonia-forming)</fullName>
        <ecNumber evidence="3">1.7.2.2</ecNumber>
    </recommendedName>
</protein>
<dbReference type="InterPro" id="IPR003321">
    <property type="entry name" value="Cyt_c552"/>
</dbReference>
<organism evidence="13 14">
    <name type="scientific">Adlercreutzia wanghongyangiae</name>
    <dbReference type="NCBI Taxonomy" id="3111451"/>
    <lineage>
        <taxon>Bacteria</taxon>
        <taxon>Bacillati</taxon>
        <taxon>Actinomycetota</taxon>
        <taxon>Coriobacteriia</taxon>
        <taxon>Eggerthellales</taxon>
        <taxon>Eggerthellaceae</taxon>
        <taxon>Adlercreutzia</taxon>
    </lineage>
</organism>
<dbReference type="Gene3D" id="1.10.1130.10">
    <property type="entry name" value="Flavocytochrome C3, Chain A"/>
    <property type="match status" value="1"/>
</dbReference>
<evidence type="ECO:0000256" key="6">
    <source>
        <dbReference type="ARBA" id="ARBA00022729"/>
    </source>
</evidence>
<keyword evidence="7" id="KW-0106">Calcium</keyword>
<gene>
    <name evidence="13" type="ORF">VIN30_01300</name>
</gene>
<dbReference type="PANTHER" id="PTHR30633">
    <property type="entry name" value="CYTOCHROME C-552 RESPIRATORY NITRITE REDUCTASE"/>
    <property type="match status" value="1"/>
</dbReference>
<evidence type="ECO:0000256" key="3">
    <source>
        <dbReference type="ARBA" id="ARBA00011887"/>
    </source>
</evidence>
<accession>A0ABU6IFC1</accession>
<dbReference type="InterPro" id="IPR036280">
    <property type="entry name" value="Multihaem_cyt_sf"/>
</dbReference>
<evidence type="ECO:0000256" key="4">
    <source>
        <dbReference type="ARBA" id="ARBA00022617"/>
    </source>
</evidence>
<comment type="similarity">
    <text evidence="2">Belongs to the cytochrome c-552 family.</text>
</comment>
<dbReference type="Proteomes" id="UP001349994">
    <property type="component" value="Unassembled WGS sequence"/>
</dbReference>
<keyword evidence="6 12" id="KW-0732">Signal</keyword>
<evidence type="ECO:0000256" key="7">
    <source>
        <dbReference type="ARBA" id="ARBA00022837"/>
    </source>
</evidence>
<dbReference type="PROSITE" id="PS51257">
    <property type="entry name" value="PROKAR_LIPOPROTEIN"/>
    <property type="match status" value="1"/>
</dbReference>
<dbReference type="PANTHER" id="PTHR30633:SF0">
    <property type="entry name" value="CYTOCHROME C-552"/>
    <property type="match status" value="1"/>
</dbReference>
<feature type="signal peptide" evidence="12">
    <location>
        <begin position="1"/>
        <end position="29"/>
    </location>
</feature>
<comment type="caution">
    <text evidence="13">The sequence shown here is derived from an EMBL/GenBank/DDBJ whole genome shotgun (WGS) entry which is preliminary data.</text>
</comment>
<keyword evidence="11" id="KW-0175">Coiled coil</keyword>
<comment type="catalytic activity">
    <reaction evidence="10">
        <text>6 Fe(III)-[cytochrome c] + NH4(+) + 2 H2O = 6 Fe(II)-[cytochrome c] + nitrite + 8 H(+)</text>
        <dbReference type="Rhea" id="RHEA:13089"/>
        <dbReference type="Rhea" id="RHEA-COMP:10350"/>
        <dbReference type="Rhea" id="RHEA-COMP:14399"/>
        <dbReference type="ChEBI" id="CHEBI:15377"/>
        <dbReference type="ChEBI" id="CHEBI:15378"/>
        <dbReference type="ChEBI" id="CHEBI:16301"/>
        <dbReference type="ChEBI" id="CHEBI:28938"/>
        <dbReference type="ChEBI" id="CHEBI:29033"/>
        <dbReference type="ChEBI" id="CHEBI:29034"/>
        <dbReference type="EC" id="1.7.2.2"/>
    </reaction>
</comment>
<evidence type="ECO:0000313" key="14">
    <source>
        <dbReference type="Proteomes" id="UP001349994"/>
    </source>
</evidence>
<keyword evidence="8" id="KW-0560">Oxidoreductase</keyword>
<feature type="coiled-coil region" evidence="11">
    <location>
        <begin position="350"/>
        <end position="398"/>
    </location>
</feature>
<evidence type="ECO:0000256" key="8">
    <source>
        <dbReference type="ARBA" id="ARBA00023002"/>
    </source>
</evidence>
<evidence type="ECO:0000313" key="13">
    <source>
        <dbReference type="EMBL" id="MEC4175086.1"/>
    </source>
</evidence>
<reference evidence="13 14" key="1">
    <citation type="submission" date="2024-01" db="EMBL/GenBank/DDBJ databases">
        <title>novel species in genus Adlercreutzia.</title>
        <authorList>
            <person name="Liu X."/>
        </authorList>
    </citation>
    <scope>NUCLEOTIDE SEQUENCE [LARGE SCALE GENOMIC DNA]</scope>
    <source>
        <strain evidence="13 14">R7</strain>
    </source>
</reference>
<dbReference type="Pfam" id="PF02335">
    <property type="entry name" value="Cytochrom_C552"/>
    <property type="match status" value="1"/>
</dbReference>
<name>A0ABU6IFC1_9ACTN</name>
<dbReference type="EMBL" id="JAYMFF010000002">
    <property type="protein sequence ID" value="MEC4175086.1"/>
    <property type="molecule type" value="Genomic_DNA"/>
</dbReference>